<dbReference type="InterPro" id="IPR029062">
    <property type="entry name" value="Class_I_gatase-like"/>
</dbReference>
<keyword evidence="2 8" id="KW-0963">Cytoplasm</keyword>
<feature type="active site" description="Acyl-thioester intermediate" evidence="8 9">
    <location>
        <position position="142"/>
    </location>
</feature>
<evidence type="ECO:0000256" key="2">
    <source>
        <dbReference type="ARBA" id="ARBA00022490"/>
    </source>
</evidence>
<dbReference type="RefSeq" id="WP_006594097.1">
    <property type="nucleotide sequence ID" value="NZ_BAHD01000074.1"/>
</dbReference>
<dbReference type="Gene3D" id="3.40.50.880">
    <property type="match status" value="1"/>
</dbReference>
<dbReference type="GO" id="GO:0019281">
    <property type="term" value="P:L-methionine biosynthetic process from homoserine via O-succinyl-L-homoserine and cystathionine"/>
    <property type="evidence" value="ECO:0007669"/>
    <property type="project" value="InterPro"/>
</dbReference>
<proteinExistence type="inferred from homology"/>
<dbReference type="STRING" id="1184609.KILIM_074_00140"/>
<dbReference type="EMBL" id="BAHD01000074">
    <property type="protein sequence ID" value="GAB97565.1"/>
    <property type="molecule type" value="Genomic_DNA"/>
</dbReference>
<comment type="catalytic activity">
    <reaction evidence="7 8">
        <text>L-homoserine + acetyl-CoA = O-acetyl-L-homoserine + CoA</text>
        <dbReference type="Rhea" id="RHEA:13701"/>
        <dbReference type="ChEBI" id="CHEBI:57287"/>
        <dbReference type="ChEBI" id="CHEBI:57288"/>
        <dbReference type="ChEBI" id="CHEBI:57476"/>
        <dbReference type="ChEBI" id="CHEBI:57716"/>
        <dbReference type="EC" id="2.3.1.31"/>
    </reaction>
</comment>
<evidence type="ECO:0000256" key="3">
    <source>
        <dbReference type="ARBA" id="ARBA00022605"/>
    </source>
</evidence>
<dbReference type="PIRSF" id="PIRSF000450">
    <property type="entry name" value="H_ser_succinyltr"/>
    <property type="match status" value="1"/>
</dbReference>
<gene>
    <name evidence="10" type="primary">metA</name>
    <name evidence="8" type="synonym">metAA</name>
    <name evidence="10" type="ORF">KILIM_074_00140</name>
</gene>
<feature type="binding site" evidence="8">
    <location>
        <position position="192"/>
    </location>
    <ligand>
        <name>substrate</name>
    </ligand>
</feature>
<dbReference type="OrthoDB" id="9772423at2"/>
<accession>K6WE39</accession>
<keyword evidence="3 8" id="KW-0028">Amino-acid biosynthesis</keyword>
<feature type="site" description="Important for substrate specificity" evidence="8">
    <location>
        <position position="192"/>
    </location>
</feature>
<feature type="binding site" evidence="8">
    <location>
        <position position="163"/>
    </location>
    <ligand>
        <name>substrate</name>
    </ligand>
</feature>
<comment type="caution">
    <text evidence="8">Lacks conserved residue(s) required for the propagation of feature annotation.</text>
</comment>
<dbReference type="InterPro" id="IPR033752">
    <property type="entry name" value="MetA_family"/>
</dbReference>
<feature type="active site" description="Proton acceptor" evidence="8">
    <location>
        <position position="235"/>
    </location>
</feature>
<dbReference type="PANTHER" id="PTHR20919:SF0">
    <property type="entry name" value="HOMOSERINE O-SUCCINYLTRANSFERASE"/>
    <property type="match status" value="1"/>
</dbReference>
<comment type="caution">
    <text evidence="10">The sequence shown here is derived from an EMBL/GenBank/DDBJ whole genome shotgun (WGS) entry which is preliminary data.</text>
</comment>
<dbReference type="CDD" id="cd03131">
    <property type="entry name" value="GATase1_HTS"/>
    <property type="match status" value="1"/>
</dbReference>
<evidence type="ECO:0000256" key="8">
    <source>
        <dbReference type="HAMAP-Rule" id="MF_00295"/>
    </source>
</evidence>
<keyword evidence="4 8" id="KW-0808">Transferase</keyword>
<dbReference type="AlphaFoldDB" id="K6WE39"/>
<feature type="binding site" evidence="8">
    <location>
        <position position="249"/>
    </location>
    <ligand>
        <name>substrate</name>
    </ligand>
</feature>
<evidence type="ECO:0000256" key="9">
    <source>
        <dbReference type="PIRSR" id="PIRSR000450-1"/>
    </source>
</evidence>
<evidence type="ECO:0000256" key="4">
    <source>
        <dbReference type="ARBA" id="ARBA00022679"/>
    </source>
</evidence>
<organism evidence="10 11">
    <name type="scientific">Kineosphaera limosa NBRC 100340</name>
    <dbReference type="NCBI Taxonomy" id="1184609"/>
    <lineage>
        <taxon>Bacteria</taxon>
        <taxon>Bacillati</taxon>
        <taxon>Actinomycetota</taxon>
        <taxon>Actinomycetes</taxon>
        <taxon>Micrococcales</taxon>
        <taxon>Dermatophilaceae</taxon>
        <taxon>Kineosphaera</taxon>
    </lineage>
</organism>
<dbReference type="GO" id="GO:0008899">
    <property type="term" value="F:homoserine O-succinyltransferase activity"/>
    <property type="evidence" value="ECO:0007669"/>
    <property type="project" value="UniProtKB-UniRule"/>
</dbReference>
<feature type="site" description="Important for acyl-CoA specificity" evidence="8">
    <location>
        <position position="111"/>
    </location>
</feature>
<dbReference type="GO" id="GO:0005737">
    <property type="term" value="C:cytoplasm"/>
    <property type="evidence" value="ECO:0007669"/>
    <property type="project" value="UniProtKB-SubCell"/>
</dbReference>
<dbReference type="HAMAP" id="MF_00295">
    <property type="entry name" value="MetA_acyltransf"/>
    <property type="match status" value="1"/>
</dbReference>
<dbReference type="Proteomes" id="UP000008366">
    <property type="component" value="Unassembled WGS sequence"/>
</dbReference>
<comment type="similarity">
    <text evidence="8">Belongs to the MetA family.</text>
</comment>
<dbReference type="UniPathway" id="UPA00051">
    <property type="reaction ID" value="UER00074"/>
</dbReference>
<dbReference type="PANTHER" id="PTHR20919">
    <property type="entry name" value="HOMOSERINE O-SUCCINYLTRANSFERASE"/>
    <property type="match status" value="1"/>
</dbReference>
<dbReference type="NCBIfam" id="TIGR01001">
    <property type="entry name" value="metA"/>
    <property type="match status" value="1"/>
</dbReference>
<sequence>MPVNIPRELPARQVLEDENVFVMSTDRAQHQDIRPLRLAILNLMPTKIATETHLLRLLGNTPLQIEVTLIHMGSHSSRNTPPEHLEAFYTTFDRVRDQRFDGLVITGAPVEQLPFESVDYWDELVELLDWSRKHVYSTMHVCWGAQAALYRHHGVPKYQLDHKMFGVFDHDVLDPTTKILAGFDEVFPAPHSRHTEIRAEDIAAVPELRLLSTSPEAGVYLVGSADGRQFYVTGHPEYERDTLKLEYDRDVSRNLPIGVPHQYFPADDPGRSPRVTWRSHAFLLYANWLNHVVYQGTPYDLTQVD</sequence>
<evidence type="ECO:0000256" key="5">
    <source>
        <dbReference type="ARBA" id="ARBA00023167"/>
    </source>
</evidence>
<feature type="active site" evidence="8">
    <location>
        <position position="237"/>
    </location>
</feature>
<evidence type="ECO:0000256" key="1">
    <source>
        <dbReference type="ARBA" id="ARBA00004496"/>
    </source>
</evidence>
<dbReference type="EC" id="2.3.1.31" evidence="8"/>
<name>K6WE39_9MICO</name>
<keyword evidence="5 8" id="KW-0486">Methionine biosynthesis</keyword>
<dbReference type="Pfam" id="PF04204">
    <property type="entry name" value="HTS"/>
    <property type="match status" value="1"/>
</dbReference>
<comment type="subcellular location">
    <subcellularLocation>
        <location evidence="1 8">Cytoplasm</location>
    </subcellularLocation>
</comment>
<comment type="function">
    <text evidence="8">Transfers an acetyl group from acetyl-CoA to L-homoserine, forming acetyl-L-homoserine.</text>
</comment>
<keyword evidence="6 8" id="KW-0012">Acyltransferase</keyword>
<protein>
    <recommendedName>
        <fullName evidence="8">Homoserine O-acetyltransferase</fullName>
        <shortName evidence="8">HAT</shortName>
        <ecNumber evidence="8">2.3.1.31</ecNumber>
    </recommendedName>
    <alternativeName>
        <fullName evidence="8">Homoserine transacetylase</fullName>
        <shortName evidence="8">HTA</shortName>
    </alternativeName>
</protein>
<dbReference type="FunFam" id="3.40.50.880:FF:000004">
    <property type="entry name" value="Homoserine O-succinyltransferase"/>
    <property type="match status" value="1"/>
</dbReference>
<reference evidence="10 11" key="1">
    <citation type="submission" date="2012-08" db="EMBL/GenBank/DDBJ databases">
        <title>Whole genome shotgun sequence of Kineosphaera limosa NBRC 100340.</title>
        <authorList>
            <person name="Yoshida I."/>
            <person name="Isaki S."/>
            <person name="Hosoyama A."/>
            <person name="Tsuchikane K."/>
            <person name="Katsumata H."/>
            <person name="Ando Y."/>
            <person name="Ohji S."/>
            <person name="Hamada M."/>
            <person name="Tamura T."/>
            <person name="Yamazoe A."/>
            <person name="Yamazaki S."/>
            <person name="Fujita N."/>
        </authorList>
    </citation>
    <scope>NUCLEOTIDE SEQUENCE [LARGE SCALE GENOMIC DNA]</scope>
    <source>
        <strain evidence="10 11">NBRC 100340</strain>
    </source>
</reference>
<dbReference type="SUPFAM" id="SSF52317">
    <property type="entry name" value="Class I glutamine amidotransferase-like"/>
    <property type="match status" value="1"/>
</dbReference>
<comment type="pathway">
    <text evidence="8">Amino-acid biosynthesis; L-methionine biosynthesis via de novo pathway; O-acetyl-L-homoserine from L-homoserine: step 1/1.</text>
</comment>
<keyword evidence="11" id="KW-1185">Reference proteome</keyword>
<evidence type="ECO:0000313" key="10">
    <source>
        <dbReference type="EMBL" id="GAB97565.1"/>
    </source>
</evidence>
<evidence type="ECO:0000256" key="6">
    <source>
        <dbReference type="ARBA" id="ARBA00023315"/>
    </source>
</evidence>
<dbReference type="GO" id="GO:0004414">
    <property type="term" value="F:homoserine O-acetyltransferase activity"/>
    <property type="evidence" value="ECO:0007669"/>
    <property type="project" value="UniProtKB-EC"/>
</dbReference>
<dbReference type="InterPro" id="IPR005697">
    <property type="entry name" value="HST_MetA"/>
</dbReference>
<evidence type="ECO:0000313" key="11">
    <source>
        <dbReference type="Proteomes" id="UP000008366"/>
    </source>
</evidence>
<evidence type="ECO:0000256" key="7">
    <source>
        <dbReference type="ARBA" id="ARBA00049043"/>
    </source>
</evidence>
<dbReference type="eggNOG" id="COG1897">
    <property type="taxonomic scope" value="Bacteria"/>
</dbReference>